<evidence type="ECO:0000313" key="2">
    <source>
        <dbReference type="Proteomes" id="UP000324222"/>
    </source>
</evidence>
<proteinExistence type="predicted"/>
<protein>
    <submittedName>
        <fullName evidence="1">Uncharacterized protein</fullName>
    </submittedName>
</protein>
<organism evidence="1 2">
    <name type="scientific">Portunus trituberculatus</name>
    <name type="common">Swimming crab</name>
    <name type="synonym">Neptunus trituberculatus</name>
    <dbReference type="NCBI Taxonomy" id="210409"/>
    <lineage>
        <taxon>Eukaryota</taxon>
        <taxon>Metazoa</taxon>
        <taxon>Ecdysozoa</taxon>
        <taxon>Arthropoda</taxon>
        <taxon>Crustacea</taxon>
        <taxon>Multicrustacea</taxon>
        <taxon>Malacostraca</taxon>
        <taxon>Eumalacostraca</taxon>
        <taxon>Eucarida</taxon>
        <taxon>Decapoda</taxon>
        <taxon>Pleocyemata</taxon>
        <taxon>Brachyura</taxon>
        <taxon>Eubrachyura</taxon>
        <taxon>Portunoidea</taxon>
        <taxon>Portunidae</taxon>
        <taxon>Portuninae</taxon>
        <taxon>Portunus</taxon>
    </lineage>
</organism>
<dbReference type="AlphaFoldDB" id="A0A5B7FPU6"/>
<name>A0A5B7FPU6_PORTR</name>
<evidence type="ECO:0000313" key="1">
    <source>
        <dbReference type="EMBL" id="MPC46938.1"/>
    </source>
</evidence>
<sequence length="119" mass="12924">MAPSSCRLSHSAVWVCLAGRAESVTKRYCIVLSLAASLLAAGAQKGTEAVVASSAKVQIIPVNLHINSESDTRLLMSEEENISVMDGTKRKLYTMSTELLPTNTYYSEGYVHEVMTVIK</sequence>
<accession>A0A5B7FPU6</accession>
<comment type="caution">
    <text evidence="1">The sequence shown here is derived from an EMBL/GenBank/DDBJ whole genome shotgun (WGS) entry which is preliminary data.</text>
</comment>
<reference evidence="1 2" key="1">
    <citation type="submission" date="2019-05" db="EMBL/GenBank/DDBJ databases">
        <title>Another draft genome of Portunus trituberculatus and its Hox gene families provides insights of decapod evolution.</title>
        <authorList>
            <person name="Jeong J.-H."/>
            <person name="Song I."/>
            <person name="Kim S."/>
            <person name="Choi T."/>
            <person name="Kim D."/>
            <person name="Ryu S."/>
            <person name="Kim W."/>
        </authorList>
    </citation>
    <scope>NUCLEOTIDE SEQUENCE [LARGE SCALE GENOMIC DNA]</scope>
    <source>
        <tissue evidence="1">Muscle</tissue>
    </source>
</reference>
<dbReference type="Proteomes" id="UP000324222">
    <property type="component" value="Unassembled WGS sequence"/>
</dbReference>
<gene>
    <name evidence="1" type="ORF">E2C01_040669</name>
</gene>
<dbReference type="EMBL" id="VSRR010007459">
    <property type="protein sequence ID" value="MPC46938.1"/>
    <property type="molecule type" value="Genomic_DNA"/>
</dbReference>
<keyword evidence="2" id="KW-1185">Reference proteome</keyword>